<dbReference type="Gene3D" id="3.90.480.20">
    <property type="match status" value="1"/>
</dbReference>
<proteinExistence type="inferred from homology"/>
<reference evidence="10 11" key="1">
    <citation type="submission" date="2016-04" db="EMBL/GenBank/DDBJ databases">
        <title>Draft genome sequence of Aeribacillus pallidus 8m3 from petroleum reservoir.</title>
        <authorList>
            <person name="Poltaraus A.B."/>
            <person name="Nazina T.N."/>
            <person name="Tourova T.P."/>
            <person name="Malakho S.M."/>
            <person name="Korshunova A.V."/>
            <person name="Sokolova D.S."/>
        </authorList>
    </citation>
    <scope>NUCLEOTIDE SEQUENCE [LARGE SCALE GENOMIC DNA]</scope>
    <source>
        <strain evidence="10 11">8m3</strain>
    </source>
</reference>
<keyword evidence="3" id="KW-0349">Heme</keyword>
<keyword evidence="6" id="KW-0408">Iron</keyword>
<evidence type="ECO:0000256" key="7">
    <source>
        <dbReference type="ARBA" id="ARBA00023014"/>
    </source>
</evidence>
<sequence>MAHEKVWANNENLNKFELKKLEKDGLDILEEIDTFAKNGFASIPEEDWDLLKWAGLYLQRPKKDGYFMMRIKVPTGILNYEQVVALAGICRDFGRDLFDITTRQAIQFHWLEIENIPEIFRRLDEVGLTTVGACGDIARNVIGNPLAGIDPEELLDTEPIVREIHQFFHKNRDFSNLPRKYKISISASYYNSGHAEINDLAFIPATKEIDGKLVKGFHVKVGGGLSSKPHLAQPLNIFVTPDKVKDVAIAVTTIFRDYGYREKRHRARLKFLVADWGVEKFQEKLLELTGPLPERGNDETKGWNAGYFYGVHPQKQKGLNYIGFNVPLGRLYSEEVLEIARISKKYGNGQIRTCNTQNIVIPNVPDDQVEALLAEEIFQKGRITIKPKSFIGYAVSCTGTEFCNLALVETKQRMKTIVEYLDQELELDVPVRMHITGCPNSCGQRQIADIGLQGVLMRTKDKKMVDAYEIHVGGTLLDGGRFNEKLKGKIEAEKLHLVLKDFLQYFKETKLAGETFLEYYDRVGIEPLQAKLDEILEPLGA</sequence>
<dbReference type="STRING" id="33936.AZI98_11660"/>
<dbReference type="EMBL" id="LWBR01000035">
    <property type="protein sequence ID" value="KZN95727.1"/>
    <property type="molecule type" value="Genomic_DNA"/>
</dbReference>
<keyword evidence="11" id="KW-1185">Reference proteome</keyword>
<dbReference type="Pfam" id="PF01077">
    <property type="entry name" value="NIR_SIR"/>
    <property type="match status" value="2"/>
</dbReference>
<dbReference type="GO" id="GO:0046872">
    <property type="term" value="F:metal ion binding"/>
    <property type="evidence" value="ECO:0007669"/>
    <property type="project" value="UniProtKB-KW"/>
</dbReference>
<dbReference type="PANTHER" id="PTHR32439">
    <property type="entry name" value="FERREDOXIN--NITRITE REDUCTASE, CHLOROPLASTIC"/>
    <property type="match status" value="1"/>
</dbReference>
<dbReference type="Proteomes" id="UP000076476">
    <property type="component" value="Unassembled WGS sequence"/>
</dbReference>
<dbReference type="Pfam" id="PF03460">
    <property type="entry name" value="NIR_SIR_ferr"/>
    <property type="match status" value="2"/>
</dbReference>
<dbReference type="GO" id="GO:0016491">
    <property type="term" value="F:oxidoreductase activity"/>
    <property type="evidence" value="ECO:0007669"/>
    <property type="project" value="UniProtKB-KW"/>
</dbReference>
<feature type="domain" description="Nitrite/sulphite reductase 4Fe-4S" evidence="8">
    <location>
        <begin position="135"/>
        <end position="287"/>
    </location>
</feature>
<evidence type="ECO:0000259" key="8">
    <source>
        <dbReference type="Pfam" id="PF01077"/>
    </source>
</evidence>
<keyword evidence="4" id="KW-0479">Metal-binding</keyword>
<dbReference type="OrthoDB" id="9803707at2"/>
<evidence type="ECO:0000256" key="4">
    <source>
        <dbReference type="ARBA" id="ARBA00022723"/>
    </source>
</evidence>
<evidence type="ECO:0000256" key="1">
    <source>
        <dbReference type="ARBA" id="ARBA00010429"/>
    </source>
</evidence>
<evidence type="ECO:0000313" key="11">
    <source>
        <dbReference type="Proteomes" id="UP000076476"/>
    </source>
</evidence>
<dbReference type="InterPro" id="IPR005117">
    <property type="entry name" value="NiRdtase/SiRdtase_haem-b_fer"/>
</dbReference>
<dbReference type="Gene3D" id="3.30.413.10">
    <property type="entry name" value="Sulfite Reductase Hemoprotein, domain 1"/>
    <property type="match status" value="2"/>
</dbReference>
<evidence type="ECO:0000313" key="10">
    <source>
        <dbReference type="EMBL" id="KZN95727.1"/>
    </source>
</evidence>
<dbReference type="InterPro" id="IPR006066">
    <property type="entry name" value="NO2/SO3_Rdtase_FeS/sirohaem_BS"/>
</dbReference>
<comment type="similarity">
    <text evidence="1">Belongs to the nitrite and sulfite reductase 4Fe-4S domain family.</text>
</comment>
<dbReference type="GeneID" id="301126513"/>
<evidence type="ECO:0000256" key="3">
    <source>
        <dbReference type="ARBA" id="ARBA00022617"/>
    </source>
</evidence>
<dbReference type="PROSITE" id="PS00365">
    <property type="entry name" value="NIR_SIR"/>
    <property type="match status" value="1"/>
</dbReference>
<accession>A0A161ZRY7</accession>
<evidence type="ECO:0000256" key="6">
    <source>
        <dbReference type="ARBA" id="ARBA00023004"/>
    </source>
</evidence>
<dbReference type="SUPFAM" id="SSF55124">
    <property type="entry name" value="Nitrite/Sulfite reductase N-terminal domain-like"/>
    <property type="match status" value="2"/>
</dbReference>
<feature type="domain" description="Nitrite/sulphite reductase 4Fe-4S" evidence="8">
    <location>
        <begin position="395"/>
        <end position="534"/>
    </location>
</feature>
<keyword evidence="7" id="KW-0411">Iron-sulfur</keyword>
<name>A0A161ZRY7_9BACI</name>
<gene>
    <name evidence="10" type="ORF">AZI98_11660</name>
</gene>
<dbReference type="GO" id="GO:0051539">
    <property type="term" value="F:4 iron, 4 sulfur cluster binding"/>
    <property type="evidence" value="ECO:0007669"/>
    <property type="project" value="UniProtKB-KW"/>
</dbReference>
<dbReference type="InterPro" id="IPR036136">
    <property type="entry name" value="Nit/Sulf_reduc_fer-like_dom_sf"/>
</dbReference>
<dbReference type="PANTHER" id="PTHR32439:SF0">
    <property type="entry name" value="FERREDOXIN--NITRITE REDUCTASE, CHLOROPLASTIC"/>
    <property type="match status" value="1"/>
</dbReference>
<dbReference type="RefSeq" id="WP_063388462.1">
    <property type="nucleotide sequence ID" value="NZ_LVHY01000001.1"/>
</dbReference>
<dbReference type="AlphaFoldDB" id="A0A161ZRY7"/>
<evidence type="ECO:0000256" key="5">
    <source>
        <dbReference type="ARBA" id="ARBA00023002"/>
    </source>
</evidence>
<keyword evidence="5" id="KW-0560">Oxidoreductase</keyword>
<dbReference type="SUPFAM" id="SSF56014">
    <property type="entry name" value="Nitrite and sulphite reductase 4Fe-4S domain-like"/>
    <property type="match status" value="2"/>
</dbReference>
<dbReference type="InterPro" id="IPR051329">
    <property type="entry name" value="NIR_SIR_4Fe-4S"/>
</dbReference>
<organism evidence="10 11">
    <name type="scientific">Aeribacillus pallidus</name>
    <dbReference type="NCBI Taxonomy" id="33936"/>
    <lineage>
        <taxon>Bacteria</taxon>
        <taxon>Bacillati</taxon>
        <taxon>Bacillota</taxon>
        <taxon>Bacilli</taxon>
        <taxon>Bacillales</taxon>
        <taxon>Bacillaceae</taxon>
        <taxon>Aeribacillus</taxon>
    </lineage>
</organism>
<keyword evidence="2" id="KW-0004">4Fe-4S</keyword>
<dbReference type="PRINTS" id="PR00397">
    <property type="entry name" value="SIROHAEM"/>
</dbReference>
<evidence type="ECO:0000256" key="2">
    <source>
        <dbReference type="ARBA" id="ARBA00022485"/>
    </source>
</evidence>
<comment type="caution">
    <text evidence="10">The sequence shown here is derived from an EMBL/GenBank/DDBJ whole genome shotgun (WGS) entry which is preliminary data.</text>
</comment>
<dbReference type="InterPro" id="IPR045854">
    <property type="entry name" value="NO2/SO3_Rdtase_4Fe4S_sf"/>
</dbReference>
<dbReference type="InterPro" id="IPR006067">
    <property type="entry name" value="NO2/SO3_Rdtase_4Fe4S_dom"/>
</dbReference>
<accession>A0A164C0X4</accession>
<feature type="domain" description="Nitrite/Sulfite reductase ferredoxin-like" evidence="9">
    <location>
        <begin position="312"/>
        <end position="375"/>
    </location>
</feature>
<feature type="domain" description="Nitrite/Sulfite reductase ferredoxin-like" evidence="9">
    <location>
        <begin position="61"/>
        <end position="126"/>
    </location>
</feature>
<protein>
    <submittedName>
        <fullName evidence="10">Ferredoxin--nitrite reductase</fullName>
    </submittedName>
</protein>
<dbReference type="GO" id="GO:0020037">
    <property type="term" value="F:heme binding"/>
    <property type="evidence" value="ECO:0007669"/>
    <property type="project" value="InterPro"/>
</dbReference>
<evidence type="ECO:0000259" key="9">
    <source>
        <dbReference type="Pfam" id="PF03460"/>
    </source>
</evidence>